<evidence type="ECO:0000256" key="1">
    <source>
        <dbReference type="SAM" id="Phobius"/>
    </source>
</evidence>
<organism evidence="2 3">
    <name type="scientific">Cohnella candidum</name>
    <dbReference type="NCBI Taxonomy" id="2674991"/>
    <lineage>
        <taxon>Bacteria</taxon>
        <taxon>Bacillati</taxon>
        <taxon>Bacillota</taxon>
        <taxon>Bacilli</taxon>
        <taxon>Bacillales</taxon>
        <taxon>Paenibacillaceae</taxon>
        <taxon>Cohnella</taxon>
    </lineage>
</organism>
<dbReference type="RefSeq" id="WP_123039239.1">
    <property type="nucleotide sequence ID" value="NZ_CP033433.1"/>
</dbReference>
<dbReference type="AlphaFoldDB" id="A0A3G3JSH5"/>
<evidence type="ECO:0000313" key="2">
    <source>
        <dbReference type="EMBL" id="AYQ71175.1"/>
    </source>
</evidence>
<evidence type="ECO:0000313" key="3">
    <source>
        <dbReference type="Proteomes" id="UP000269097"/>
    </source>
</evidence>
<evidence type="ECO:0008006" key="4">
    <source>
        <dbReference type="Google" id="ProtNLM"/>
    </source>
</evidence>
<reference evidence="2 3" key="1">
    <citation type="submission" date="2018-10" db="EMBL/GenBank/DDBJ databases">
        <title>Genome Sequence of Cohnella sp.</title>
        <authorList>
            <person name="Srinivasan S."/>
            <person name="Kim M.K."/>
        </authorList>
    </citation>
    <scope>NUCLEOTIDE SEQUENCE [LARGE SCALE GENOMIC DNA]</scope>
    <source>
        <strain evidence="2 3">18JY8-7</strain>
    </source>
</reference>
<gene>
    <name evidence="2" type="ORF">EAV92_00245</name>
</gene>
<protein>
    <recommendedName>
        <fullName evidence="4">Ferric oxidoreductase domain-containing protein</fullName>
    </recommendedName>
</protein>
<sequence>MKSNRTAYIPAILVALASLGLLIYSLIGVADHGRPPMNGGVPPMQRGEDHGAEETFKLLGTLAVYGAAASYAWLRLKRSRRSPSPFVRFLVRWFDKLHQWLGYAALILIAVHGFYFLTQAAIKRETYTGIAGLALLLSLGVYGFLIRRVRNKHLRKIHFLLATAFAVIAIIHAGGTAIIATLGVVAFWGVVWLIERKAAPSEETAASN</sequence>
<accession>A0A3G3JSH5</accession>
<keyword evidence="1" id="KW-0472">Membrane</keyword>
<dbReference type="EMBL" id="CP033433">
    <property type="protein sequence ID" value="AYQ71175.1"/>
    <property type="molecule type" value="Genomic_DNA"/>
</dbReference>
<name>A0A3G3JSH5_9BACL</name>
<keyword evidence="1" id="KW-0812">Transmembrane</keyword>
<feature type="transmembrane region" description="Helical" evidence="1">
    <location>
        <begin position="58"/>
        <end position="76"/>
    </location>
</feature>
<feature type="transmembrane region" description="Helical" evidence="1">
    <location>
        <begin position="7"/>
        <end position="27"/>
    </location>
</feature>
<feature type="transmembrane region" description="Helical" evidence="1">
    <location>
        <begin position="157"/>
        <end position="190"/>
    </location>
</feature>
<feature type="transmembrane region" description="Helical" evidence="1">
    <location>
        <begin position="127"/>
        <end position="145"/>
    </location>
</feature>
<dbReference type="KEGG" id="coh:EAV92_00245"/>
<proteinExistence type="predicted"/>
<keyword evidence="3" id="KW-1185">Reference proteome</keyword>
<dbReference type="Proteomes" id="UP000269097">
    <property type="component" value="Chromosome"/>
</dbReference>
<feature type="transmembrane region" description="Helical" evidence="1">
    <location>
        <begin position="97"/>
        <end position="115"/>
    </location>
</feature>
<keyword evidence="1" id="KW-1133">Transmembrane helix</keyword>